<evidence type="ECO:0000256" key="4">
    <source>
        <dbReference type="PIRSR" id="PIRSR001060-2"/>
    </source>
</evidence>
<organism evidence="7">
    <name type="scientific">Pseudotsuga menziesii</name>
    <name type="common">Douglas-fir</name>
    <name type="synonym">Abies menziesii</name>
    <dbReference type="NCBI Taxonomy" id="3357"/>
    <lineage>
        <taxon>Eukaryota</taxon>
        <taxon>Viridiplantae</taxon>
        <taxon>Streptophyta</taxon>
        <taxon>Embryophyta</taxon>
        <taxon>Tracheophyta</taxon>
        <taxon>Spermatophyta</taxon>
        <taxon>Pinopsida</taxon>
        <taxon>Pinidae</taxon>
        <taxon>Conifers I</taxon>
        <taxon>Pinales</taxon>
        <taxon>Pinaceae</taxon>
        <taxon>Pseudotsuga</taxon>
    </lineage>
</organism>
<evidence type="ECO:0000256" key="3">
    <source>
        <dbReference type="PIRSR" id="PIRSR001060-1"/>
    </source>
</evidence>
<dbReference type="Gene3D" id="1.10.530.10">
    <property type="match status" value="1"/>
</dbReference>
<feature type="disulfide bond" evidence="4">
    <location>
        <begin position="108"/>
        <end position="117"/>
    </location>
</feature>
<feature type="active site" description="Proton donor" evidence="3">
    <location>
        <position position="92"/>
    </location>
</feature>
<accession>D7P705</accession>
<dbReference type="GO" id="GO:0004568">
    <property type="term" value="F:chitinase activity"/>
    <property type="evidence" value="ECO:0007669"/>
    <property type="project" value="InterPro"/>
</dbReference>
<feature type="disulfide bond" evidence="4">
    <location>
        <begin position="48"/>
        <end position="97"/>
    </location>
</feature>
<dbReference type="Gene3D" id="3.30.20.10">
    <property type="entry name" value="Endochitinase, domain 2"/>
    <property type="match status" value="1"/>
</dbReference>
<proteinExistence type="evidence at transcript level"/>
<evidence type="ECO:0000256" key="2">
    <source>
        <dbReference type="ARBA" id="ARBA00023157"/>
    </source>
</evidence>
<dbReference type="GO" id="GO:0016998">
    <property type="term" value="P:cell wall macromolecule catabolic process"/>
    <property type="evidence" value="ECO:0007669"/>
    <property type="project" value="InterPro"/>
</dbReference>
<dbReference type="PIRSF" id="PIRSF001060">
    <property type="entry name" value="Endochitinase"/>
    <property type="match status" value="1"/>
</dbReference>
<feature type="signal peptide" evidence="5">
    <location>
        <begin position="1"/>
        <end position="26"/>
    </location>
</feature>
<dbReference type="SUPFAM" id="SSF53955">
    <property type="entry name" value="Lysozyme-like"/>
    <property type="match status" value="1"/>
</dbReference>
<keyword evidence="2 4" id="KW-1015">Disulfide bond</keyword>
<sequence>MVIHLRVMTASVFVLWLCLALSNCSGDVGYITTEAFFNGILSGAADTCEAKNFYTYSDFITAANAFSGFGTTGNFDDKKREIAAFFANVAHETIGFCYIEEIVKGVYCDSNNTQYPCAAGKEYYGRGPIRLSWNFNYGGAGNYLGCDLLNKPEIVAQNDLIAWMTALWYWNVASDCHSAITSGKGFGATIRAINGAIECNGGNTGEVNDRISYYKKYCTQFGVDPGSNLSC</sequence>
<dbReference type="InterPro" id="IPR023346">
    <property type="entry name" value="Lysozyme-like_dom_sf"/>
</dbReference>
<keyword evidence="1" id="KW-0611">Plant defense</keyword>
<dbReference type="GO" id="GO:0050832">
    <property type="term" value="P:defense response to fungus"/>
    <property type="evidence" value="ECO:0007669"/>
    <property type="project" value="UniProtKB-ARBA"/>
</dbReference>
<dbReference type="GO" id="GO:0006032">
    <property type="term" value="P:chitin catabolic process"/>
    <property type="evidence" value="ECO:0007669"/>
    <property type="project" value="InterPro"/>
</dbReference>
<dbReference type="CDD" id="cd00325">
    <property type="entry name" value="chitinase_GH19"/>
    <property type="match status" value="1"/>
</dbReference>
<protein>
    <submittedName>
        <fullName evidence="7">Class II chitinase 2-2</fullName>
    </submittedName>
</protein>
<dbReference type="InterPro" id="IPR016283">
    <property type="entry name" value="Glyco_hydro_19"/>
</dbReference>
<reference evidence="7" key="1">
    <citation type="journal article" date="2010" name="Phytopathology">
        <title>Identification, characterization, and expression analyses of class II and IV chitinase genes from Douglas-fir seedlings infected by Phellinus sulphurascens.</title>
        <authorList>
            <person name="Islam M.A."/>
            <person name="Sturrock R.N."/>
            <person name="Williams H.L."/>
            <person name="Ekramoddoullah A.K."/>
        </authorList>
    </citation>
    <scope>NUCLEOTIDE SEQUENCE</scope>
</reference>
<evidence type="ECO:0000256" key="1">
    <source>
        <dbReference type="ARBA" id="ARBA00022821"/>
    </source>
</evidence>
<dbReference type="FunFam" id="3.30.20.10:FF:000001">
    <property type="entry name" value="Endochitinase (Chitinase)"/>
    <property type="match status" value="1"/>
</dbReference>
<dbReference type="PANTHER" id="PTHR22595">
    <property type="entry name" value="CHITINASE-RELATED"/>
    <property type="match status" value="1"/>
</dbReference>
<keyword evidence="5" id="KW-0732">Signal</keyword>
<dbReference type="EMBL" id="GU063813">
    <property type="protein sequence ID" value="ACY06318.1"/>
    <property type="molecule type" value="mRNA"/>
</dbReference>
<dbReference type="InterPro" id="IPR000726">
    <property type="entry name" value="Glyco_hydro_19_cat"/>
</dbReference>
<dbReference type="PANTHER" id="PTHR22595:SF79">
    <property type="entry name" value="CHITINASE 12"/>
    <property type="match status" value="1"/>
</dbReference>
<dbReference type="GO" id="GO:0005975">
    <property type="term" value="P:carbohydrate metabolic process"/>
    <property type="evidence" value="ECO:0007669"/>
    <property type="project" value="InterPro"/>
</dbReference>
<name>D7P705_PSEMZ</name>
<dbReference type="AlphaFoldDB" id="D7P705"/>
<evidence type="ECO:0000256" key="5">
    <source>
        <dbReference type="SAM" id="SignalP"/>
    </source>
</evidence>
<dbReference type="PROSITE" id="PS00773">
    <property type="entry name" value="CHITINASE_19_1"/>
    <property type="match status" value="1"/>
</dbReference>
<feature type="disulfide bond" evidence="4">
    <location>
        <begin position="199"/>
        <end position="231"/>
    </location>
</feature>
<dbReference type="Pfam" id="PF00182">
    <property type="entry name" value="Glyco_hydro_19"/>
    <property type="match status" value="1"/>
</dbReference>
<evidence type="ECO:0000259" key="6">
    <source>
        <dbReference type="PROSITE" id="PS00773"/>
    </source>
</evidence>
<dbReference type="CAZy" id="GH19">
    <property type="family name" value="Glycoside Hydrolase Family 19"/>
</dbReference>
<evidence type="ECO:0000313" key="7">
    <source>
        <dbReference type="EMBL" id="ACY06318.1"/>
    </source>
</evidence>
<feature type="chain" id="PRO_5003105034" evidence="5">
    <location>
        <begin position="27"/>
        <end position="231"/>
    </location>
</feature>
<feature type="domain" description="Glycoside hydrolase family 19 catalytic" evidence="6">
    <location>
        <begin position="48"/>
        <end position="70"/>
    </location>
</feature>